<evidence type="ECO:0000256" key="8">
    <source>
        <dbReference type="PROSITE-ProRule" id="PRU00221"/>
    </source>
</evidence>
<keyword evidence="1 7" id="KW-0690">Ribosome biogenesis</keyword>
<gene>
    <name evidence="11" type="ORF">V9T40_011045</name>
</gene>
<keyword evidence="5 7" id="KW-0539">Nucleus</keyword>
<evidence type="ECO:0000256" key="6">
    <source>
        <dbReference type="ARBA" id="ARBA00055102"/>
    </source>
</evidence>
<accession>A0AAN9XY68</accession>
<comment type="caution">
    <text evidence="11">The sequence shown here is derived from an EMBL/GenBank/DDBJ whole genome shotgun (WGS) entry which is preliminary data.</text>
</comment>
<keyword evidence="2 7" id="KW-0698">rRNA processing</keyword>
<dbReference type="InterPro" id="IPR015943">
    <property type="entry name" value="WD40/YVTN_repeat-like_dom_sf"/>
</dbReference>
<reference evidence="11 12" key="1">
    <citation type="submission" date="2024-03" db="EMBL/GenBank/DDBJ databases">
        <title>Adaptation during the transition from Ophiocordyceps entomopathogen to insect associate is accompanied by gene loss and intensified selection.</title>
        <authorList>
            <person name="Ward C.M."/>
            <person name="Onetto C.A."/>
            <person name="Borneman A.R."/>
        </authorList>
    </citation>
    <scope>NUCLEOTIDE SEQUENCE [LARGE SCALE GENOMIC DNA]</scope>
    <source>
        <strain evidence="11">AWRI1</strain>
        <tissue evidence="11">Single Adult Female</tissue>
    </source>
</reference>
<dbReference type="Gene3D" id="2.130.10.10">
    <property type="entry name" value="YVTN repeat-like/Quinoprotein amine dehydrogenase"/>
    <property type="match status" value="1"/>
</dbReference>
<feature type="compositionally biased region" description="Basic and acidic residues" evidence="9">
    <location>
        <begin position="8"/>
        <end position="20"/>
    </location>
</feature>
<dbReference type="SMART" id="SM00320">
    <property type="entry name" value="WD40"/>
    <property type="match status" value="6"/>
</dbReference>
<evidence type="ECO:0000256" key="9">
    <source>
        <dbReference type="SAM" id="MobiDB-lite"/>
    </source>
</evidence>
<dbReference type="SMART" id="SM01035">
    <property type="entry name" value="BOP1NT"/>
    <property type="match status" value="1"/>
</dbReference>
<dbReference type="InterPro" id="IPR001680">
    <property type="entry name" value="WD40_rpt"/>
</dbReference>
<dbReference type="PROSITE" id="PS50294">
    <property type="entry name" value="WD_REPEATS_REGION"/>
    <property type="match status" value="1"/>
</dbReference>
<dbReference type="AlphaFoldDB" id="A0AAN9XY68"/>
<feature type="domain" description="BOP1 N-terminal" evidence="10">
    <location>
        <begin position="116"/>
        <end position="381"/>
    </location>
</feature>
<evidence type="ECO:0000259" key="10">
    <source>
        <dbReference type="SMART" id="SM01035"/>
    </source>
</evidence>
<dbReference type="GO" id="GO:0005654">
    <property type="term" value="C:nucleoplasm"/>
    <property type="evidence" value="ECO:0007669"/>
    <property type="project" value="UniProtKB-SubCell"/>
</dbReference>
<dbReference type="Pfam" id="PF00400">
    <property type="entry name" value="WD40"/>
    <property type="match status" value="3"/>
</dbReference>
<dbReference type="EMBL" id="JBBCAQ010000037">
    <property type="protein sequence ID" value="KAK7573854.1"/>
    <property type="molecule type" value="Genomic_DNA"/>
</dbReference>
<dbReference type="Pfam" id="PF08145">
    <property type="entry name" value="BOP1NT"/>
    <property type="match status" value="1"/>
</dbReference>
<keyword evidence="3 8" id="KW-0853">WD repeat</keyword>
<dbReference type="GO" id="GO:0000463">
    <property type="term" value="P:maturation of LSU-rRNA from tricistronic rRNA transcript (SSU-rRNA, 5.8S rRNA, LSU-rRNA)"/>
    <property type="evidence" value="ECO:0007669"/>
    <property type="project" value="UniProtKB-UniRule"/>
</dbReference>
<dbReference type="FunFam" id="2.130.10.10:FF:000061">
    <property type="entry name" value="Ribosome biogenesis protein BOP1 homolog"/>
    <property type="match status" value="1"/>
</dbReference>
<evidence type="ECO:0000256" key="2">
    <source>
        <dbReference type="ARBA" id="ARBA00022552"/>
    </source>
</evidence>
<dbReference type="PROSITE" id="PS50082">
    <property type="entry name" value="WD_REPEATS_2"/>
    <property type="match status" value="1"/>
</dbReference>
<dbReference type="PROSITE" id="PS00678">
    <property type="entry name" value="WD_REPEATS_1"/>
    <property type="match status" value="1"/>
</dbReference>
<evidence type="ECO:0000256" key="4">
    <source>
        <dbReference type="ARBA" id="ARBA00022737"/>
    </source>
</evidence>
<name>A0AAN9XY68_9HEMI</name>
<dbReference type="GO" id="GO:0043021">
    <property type="term" value="F:ribonucleoprotein complex binding"/>
    <property type="evidence" value="ECO:0007669"/>
    <property type="project" value="UniProtKB-UniRule"/>
</dbReference>
<comment type="function">
    <text evidence="6">Component of the PeBoW complex, which is required for maturation of 28S and 5.8S ribosomal RNAs and formation of the 60S ribosome.</text>
</comment>
<feature type="region of interest" description="Disordered" evidence="9">
    <location>
        <begin position="1"/>
        <end position="104"/>
    </location>
</feature>
<dbReference type="InterPro" id="IPR028598">
    <property type="entry name" value="BOP1/Erb1"/>
</dbReference>
<dbReference type="GO" id="GO:0070545">
    <property type="term" value="C:PeBoW complex"/>
    <property type="evidence" value="ECO:0007669"/>
    <property type="project" value="TreeGrafter"/>
</dbReference>
<feature type="compositionally biased region" description="Acidic residues" evidence="9">
    <location>
        <begin position="36"/>
        <end position="48"/>
    </location>
</feature>
<evidence type="ECO:0000256" key="3">
    <source>
        <dbReference type="ARBA" id="ARBA00022574"/>
    </source>
</evidence>
<feature type="compositionally biased region" description="Acidic residues" evidence="9">
    <location>
        <begin position="91"/>
        <end position="103"/>
    </location>
</feature>
<comment type="function">
    <text evidence="7">Required for maturation of ribosomal RNAs and formation of the large ribosomal subunit.</text>
</comment>
<feature type="compositionally biased region" description="Polar residues" evidence="9">
    <location>
        <begin position="69"/>
        <end position="79"/>
    </location>
</feature>
<protein>
    <recommendedName>
        <fullName evidence="7">Ribosome biogenesis protein BOP1 homolog</fullName>
    </recommendedName>
</protein>
<organism evidence="11 12">
    <name type="scientific">Parthenolecanium corni</name>
    <dbReference type="NCBI Taxonomy" id="536013"/>
    <lineage>
        <taxon>Eukaryota</taxon>
        <taxon>Metazoa</taxon>
        <taxon>Ecdysozoa</taxon>
        <taxon>Arthropoda</taxon>
        <taxon>Hexapoda</taxon>
        <taxon>Insecta</taxon>
        <taxon>Pterygota</taxon>
        <taxon>Neoptera</taxon>
        <taxon>Paraneoptera</taxon>
        <taxon>Hemiptera</taxon>
        <taxon>Sternorrhyncha</taxon>
        <taxon>Coccoidea</taxon>
        <taxon>Coccidae</taxon>
        <taxon>Parthenolecanium</taxon>
    </lineage>
</organism>
<evidence type="ECO:0000256" key="1">
    <source>
        <dbReference type="ARBA" id="ARBA00022517"/>
    </source>
</evidence>
<dbReference type="GO" id="GO:0030687">
    <property type="term" value="C:preribosome, large subunit precursor"/>
    <property type="evidence" value="ECO:0007669"/>
    <property type="project" value="UniProtKB-UniRule"/>
</dbReference>
<sequence length="729" mass="84622">MNPRKRKVQPEKDIEEKNDPADEPEENLFGYISGNESDELEWETDDESTASPMSKKEIKPQKHKASKEAGSSSEVTADSSLPEAASVPYTEYEDEFDTSDEEDLRNTVGNIPMNWYDDYPHLGYDWDGKQILKSNSDDQIDYFLKRMEDPDFWKTVRDRQTGADVVLSDKDVELIHRIEASKIPDATFNDYAPWIDWFTNEVMKMPLRKFPEHKRSFLPSRIEAKQVNKMCHALRMGYMKTKKQKAEERLKKREKQFYLLWEKDDVADKMRRIHDYIPAPKRHLPGHAESYNPPAEYLFNNKELREWNKQAETPWKRKLHFIPEKHASLLDVPAYRDFMKERFTRCLDLYLCPRARKMRLTIEPEDLLPKLPSPRDLQPFPSVMSLVFTGHTDMIRCLSIDPIGQYLISGSDDMTIKVWEINTGRCMRTINVGGVVRSIEWCPNKALSLVAVAADRKLLLINPGVGDILVVKKTDSLFKETLEQTFAVSEKVKAVVQWENTSEEEWDTGIRFIVNHFKEIKQVTWHGRGDYFATVMSEGGNRSVVIHQVSTRHSQIPFAKPKGLVQCILFHPVRPFLFVATQKNVRIYDLVKQELFKKLQTYAQWISSMAIHSGGDNLIVGTYDRKMLWFDLDLSTDPYKTLRLHRNAVRAVAFHKRYPLFASCSDDGSTIISHGMVYNDLLQNPLIVPLKMLRDHQPHNDFSVLNVIFHPNQPWVFSSGADATIRLYT</sequence>
<keyword evidence="4" id="KW-0677">Repeat</keyword>
<comment type="similarity">
    <text evidence="7">Belongs to the WD repeat BOP1/ERB1 family.</text>
</comment>
<evidence type="ECO:0000256" key="5">
    <source>
        <dbReference type="ARBA" id="ARBA00023242"/>
    </source>
</evidence>
<evidence type="ECO:0000313" key="12">
    <source>
        <dbReference type="Proteomes" id="UP001367676"/>
    </source>
</evidence>
<dbReference type="SUPFAM" id="SSF50978">
    <property type="entry name" value="WD40 repeat-like"/>
    <property type="match status" value="1"/>
</dbReference>
<keyword evidence="12" id="KW-1185">Reference proteome</keyword>
<dbReference type="InterPro" id="IPR036322">
    <property type="entry name" value="WD40_repeat_dom_sf"/>
</dbReference>
<dbReference type="PANTHER" id="PTHR17605">
    <property type="entry name" value="RIBOSOME BIOGENESIS PROTEIN BOP1 BLOCK OF PROLIFERATION 1 PROTEIN"/>
    <property type="match status" value="1"/>
</dbReference>
<proteinExistence type="inferred from homology"/>
<dbReference type="InterPro" id="IPR019775">
    <property type="entry name" value="WD40_repeat_CS"/>
</dbReference>
<dbReference type="InterPro" id="IPR012953">
    <property type="entry name" value="BOP1_N_dom"/>
</dbReference>
<evidence type="ECO:0000256" key="7">
    <source>
        <dbReference type="HAMAP-Rule" id="MF_03027"/>
    </source>
</evidence>
<feature type="repeat" description="WD" evidence="8">
    <location>
        <begin position="388"/>
        <end position="429"/>
    </location>
</feature>
<dbReference type="GO" id="GO:0000466">
    <property type="term" value="P:maturation of 5.8S rRNA from tricistronic rRNA transcript (SSU-rRNA, 5.8S rRNA, LSU-rRNA)"/>
    <property type="evidence" value="ECO:0007669"/>
    <property type="project" value="UniProtKB-UniRule"/>
</dbReference>
<dbReference type="HAMAP" id="MF_03027">
    <property type="entry name" value="BOP1"/>
    <property type="match status" value="1"/>
</dbReference>
<comment type="subcellular location">
    <subcellularLocation>
        <location evidence="7">Nucleus</location>
        <location evidence="7">Nucleolus</location>
    </subcellularLocation>
    <subcellularLocation>
        <location evidence="7">Nucleus</location>
        <location evidence="7">Nucleoplasm</location>
    </subcellularLocation>
</comment>
<dbReference type="PANTHER" id="PTHR17605:SF0">
    <property type="entry name" value="RIBOSOME BIOGENESIS PROTEIN BOP1"/>
    <property type="match status" value="1"/>
</dbReference>
<dbReference type="Proteomes" id="UP001367676">
    <property type="component" value="Unassembled WGS sequence"/>
</dbReference>
<evidence type="ECO:0000313" key="11">
    <source>
        <dbReference type="EMBL" id="KAK7573854.1"/>
    </source>
</evidence>